<evidence type="ECO:0000313" key="1">
    <source>
        <dbReference type="EMBL" id="JAH69391.1"/>
    </source>
</evidence>
<reference evidence="1" key="1">
    <citation type="submission" date="2014-11" db="EMBL/GenBank/DDBJ databases">
        <authorList>
            <person name="Amaro Gonzalez C."/>
        </authorList>
    </citation>
    <scope>NUCLEOTIDE SEQUENCE</scope>
</reference>
<protein>
    <submittedName>
        <fullName evidence="1">Uncharacterized protein</fullName>
    </submittedName>
</protein>
<organism evidence="1">
    <name type="scientific">Anguilla anguilla</name>
    <name type="common">European freshwater eel</name>
    <name type="synonym">Muraena anguilla</name>
    <dbReference type="NCBI Taxonomy" id="7936"/>
    <lineage>
        <taxon>Eukaryota</taxon>
        <taxon>Metazoa</taxon>
        <taxon>Chordata</taxon>
        <taxon>Craniata</taxon>
        <taxon>Vertebrata</taxon>
        <taxon>Euteleostomi</taxon>
        <taxon>Actinopterygii</taxon>
        <taxon>Neopterygii</taxon>
        <taxon>Teleostei</taxon>
        <taxon>Anguilliformes</taxon>
        <taxon>Anguillidae</taxon>
        <taxon>Anguilla</taxon>
    </lineage>
</organism>
<dbReference type="AlphaFoldDB" id="A0A0E9UUG9"/>
<accession>A0A0E9UUG9</accession>
<reference evidence="1" key="2">
    <citation type="journal article" date="2015" name="Fish Shellfish Immunol.">
        <title>Early steps in the European eel (Anguilla anguilla)-Vibrio vulnificus interaction in the gills: Role of the RtxA13 toxin.</title>
        <authorList>
            <person name="Callol A."/>
            <person name="Pajuelo D."/>
            <person name="Ebbesson L."/>
            <person name="Teles M."/>
            <person name="MacKenzie S."/>
            <person name="Amaro C."/>
        </authorList>
    </citation>
    <scope>NUCLEOTIDE SEQUENCE</scope>
</reference>
<proteinExistence type="predicted"/>
<name>A0A0E9UUG9_ANGAN</name>
<dbReference type="EMBL" id="GBXM01039186">
    <property type="protein sequence ID" value="JAH69391.1"/>
    <property type="molecule type" value="Transcribed_RNA"/>
</dbReference>
<sequence length="46" mass="5066">MIRPSFTSLRICWRELALAISLVSLGSSHTFFCHSAGRWTPAASEA</sequence>